<dbReference type="EMBL" id="MU807031">
    <property type="protein sequence ID" value="KAJ3832233.1"/>
    <property type="molecule type" value="Genomic_DNA"/>
</dbReference>
<gene>
    <name evidence="1" type="ORF">F5878DRAFT_548461</name>
</gene>
<comment type="caution">
    <text evidence="1">The sequence shown here is derived from an EMBL/GenBank/DDBJ whole genome shotgun (WGS) entry which is preliminary data.</text>
</comment>
<accession>A0AA38NX33</accession>
<reference evidence="1" key="1">
    <citation type="submission" date="2022-08" db="EMBL/GenBank/DDBJ databases">
        <authorList>
            <consortium name="DOE Joint Genome Institute"/>
            <person name="Min B."/>
            <person name="Riley R."/>
            <person name="Sierra-Patev S."/>
            <person name="Naranjo-Ortiz M."/>
            <person name="Looney B."/>
            <person name="Konkel Z."/>
            <person name="Slot J.C."/>
            <person name="Sakamoto Y."/>
            <person name="Steenwyk J.L."/>
            <person name="Rokas A."/>
            <person name="Carro J."/>
            <person name="Camarero S."/>
            <person name="Ferreira P."/>
            <person name="Molpeceres G."/>
            <person name="Ruiz-Duenas F.J."/>
            <person name="Serrano A."/>
            <person name="Henrissat B."/>
            <person name="Drula E."/>
            <person name="Hughes K.W."/>
            <person name="Mata J.L."/>
            <person name="Ishikawa N.K."/>
            <person name="Vargas-Isla R."/>
            <person name="Ushijima S."/>
            <person name="Smith C.A."/>
            <person name="Ahrendt S."/>
            <person name="Andreopoulos W."/>
            <person name="He G."/>
            <person name="Labutti K."/>
            <person name="Lipzen A."/>
            <person name="Ng V."/>
            <person name="Sandor L."/>
            <person name="Barry K."/>
            <person name="Martinez A.T."/>
            <person name="Xiao Y."/>
            <person name="Gibbons J.G."/>
            <person name="Terashima K."/>
            <person name="Hibbett D.S."/>
            <person name="Grigoriev I.V."/>
        </authorList>
    </citation>
    <scope>NUCLEOTIDE SEQUENCE</scope>
    <source>
        <strain evidence="1">TFB9207</strain>
    </source>
</reference>
<dbReference type="Proteomes" id="UP001163846">
    <property type="component" value="Unassembled WGS sequence"/>
</dbReference>
<dbReference type="AlphaFoldDB" id="A0AA38NX33"/>
<protein>
    <submittedName>
        <fullName evidence="1">Uncharacterized protein</fullName>
    </submittedName>
</protein>
<proteinExistence type="predicted"/>
<evidence type="ECO:0000313" key="1">
    <source>
        <dbReference type="EMBL" id="KAJ3832233.1"/>
    </source>
</evidence>
<keyword evidence="2" id="KW-1185">Reference proteome</keyword>
<evidence type="ECO:0000313" key="2">
    <source>
        <dbReference type="Proteomes" id="UP001163846"/>
    </source>
</evidence>
<name>A0AA38NX33_9AGAR</name>
<sequence>MQKGVHVIRKNDTHVRCHDIAYDNEDEGTAPPLWLSDDNIRDGIRALTDRDQCLEEQERLLKERSSIQLWFHEEWQVINAAIDQCEYFMIYYLCYLI</sequence>
<organism evidence="1 2">
    <name type="scientific">Lentinula raphanica</name>
    <dbReference type="NCBI Taxonomy" id="153919"/>
    <lineage>
        <taxon>Eukaryota</taxon>
        <taxon>Fungi</taxon>
        <taxon>Dikarya</taxon>
        <taxon>Basidiomycota</taxon>
        <taxon>Agaricomycotina</taxon>
        <taxon>Agaricomycetes</taxon>
        <taxon>Agaricomycetidae</taxon>
        <taxon>Agaricales</taxon>
        <taxon>Marasmiineae</taxon>
        <taxon>Omphalotaceae</taxon>
        <taxon>Lentinula</taxon>
    </lineage>
</organism>